<dbReference type="Gene3D" id="1.25.40.10">
    <property type="entry name" value="Tetratricopeptide repeat domain"/>
    <property type="match status" value="3"/>
</dbReference>
<feature type="region of interest" description="Disordered" evidence="11">
    <location>
        <begin position="376"/>
        <end position="419"/>
    </location>
</feature>
<dbReference type="Proteomes" id="UP000009022">
    <property type="component" value="Unassembled WGS sequence"/>
</dbReference>
<dbReference type="FunCoup" id="B3RND5">
    <property type="interactions" value="1138"/>
</dbReference>
<evidence type="ECO:0000256" key="7">
    <source>
        <dbReference type="ARBA" id="ARBA00022737"/>
    </source>
</evidence>
<dbReference type="AlphaFoldDB" id="B3RND5"/>
<sequence>MSSSSPVNDNLEKSEELSCIDLALEGERLCRAGQCRAGVLKFEGAVRVGTEDLKTLSAIYSQLGNAYFYLHEYEKALQYHRHDLTLARTLGDRQAEAKASGNLGNTLKVLGKFDEAILCAKRYLEISREIQDKHGESNALYNLGNIYHAKGKHSGRCGHHENAELPPIVKDTLEKAISYYWKNLDLLRELNDKSGQGRAYGNLGNTYYLLRKFDDAIKCHKERLDLAIECKDVSAERRAYSNLGNACVFGGDLSSAVEYYKKAHTISIKMNDKAIEAQTCYSLGNAYTLLRNFSKAIEMHRMHLKIAQALKDRVGEGRTHWSLTNCHQELDNFWEALTHAKEHLEIAKEIGDQTGRLTAQNNISSLNKILSVMSSKEAESSSNNKGAIKTADNLKLVKQHSEPLYPQSKSRASLRSSKEDAVMNDEVGLLDLIQRVQGSRLDEQRTKLPPQSREGMMEMVARSQGKRLDEQRVSAFHLPGLNDNGAAKVRELWKKKRESLGETNSNEPDNEFFDMLMKCQASRIDEQRVEAHLQISAPTVPDDDFFKLVINAQSGRMDEQRYALPEPGYRSHTGT</sequence>
<dbReference type="GO" id="GO:0001965">
    <property type="term" value="F:G-protein alpha-subunit binding"/>
    <property type="evidence" value="ECO:0000318"/>
    <property type="project" value="GO_Central"/>
</dbReference>
<dbReference type="RefSeq" id="XP_002109268.1">
    <property type="nucleotide sequence ID" value="XM_002109232.1"/>
</dbReference>
<evidence type="ECO:0000256" key="1">
    <source>
        <dbReference type="ARBA" id="ARBA00004236"/>
    </source>
</evidence>
<dbReference type="HOGENOM" id="CLU_012445_1_0_1"/>
<feature type="repeat" description="TPR" evidence="10">
    <location>
        <begin position="57"/>
        <end position="90"/>
    </location>
</feature>
<dbReference type="PROSITE" id="PS50877">
    <property type="entry name" value="GOLOCO"/>
    <property type="match status" value="4"/>
</dbReference>
<dbReference type="InterPro" id="IPR011990">
    <property type="entry name" value="TPR-like_helical_dom_sf"/>
</dbReference>
<keyword evidence="13" id="KW-1185">Reference proteome</keyword>
<dbReference type="GO" id="GO:0005938">
    <property type="term" value="C:cell cortex"/>
    <property type="evidence" value="ECO:0000318"/>
    <property type="project" value="GO_Central"/>
</dbReference>
<dbReference type="EMBL" id="DS985242">
    <property type="protein sequence ID" value="EDV27434.1"/>
    <property type="molecule type" value="Genomic_DNA"/>
</dbReference>
<dbReference type="GO" id="GO:0000132">
    <property type="term" value="P:establishment of mitotic spindle orientation"/>
    <property type="evidence" value="ECO:0000318"/>
    <property type="project" value="GO_Central"/>
</dbReference>
<evidence type="ECO:0008006" key="14">
    <source>
        <dbReference type="Google" id="ProtNLM"/>
    </source>
</evidence>
<keyword evidence="5" id="KW-0963">Cytoplasm</keyword>
<comment type="similarity">
    <text evidence="3">Belongs to the GPSM family.</text>
</comment>
<dbReference type="Pfam" id="PF13181">
    <property type="entry name" value="TPR_8"/>
    <property type="match status" value="1"/>
</dbReference>
<evidence type="ECO:0000256" key="4">
    <source>
        <dbReference type="ARBA" id="ARBA00022475"/>
    </source>
</evidence>
<dbReference type="InParanoid" id="B3RND5"/>
<keyword evidence="4" id="KW-1003">Cell membrane</keyword>
<dbReference type="PROSITE" id="PS50005">
    <property type="entry name" value="TPR"/>
    <property type="match status" value="1"/>
</dbReference>
<dbReference type="GO" id="GO:0005092">
    <property type="term" value="F:GDP-dissociation inhibitor activity"/>
    <property type="evidence" value="ECO:0000318"/>
    <property type="project" value="GO_Central"/>
</dbReference>
<gene>
    <name evidence="12" type="ORF">TRIADDRAFT_21483</name>
</gene>
<accession>B3RND5</accession>
<dbReference type="Pfam" id="PF13424">
    <property type="entry name" value="TPR_12"/>
    <property type="match status" value="2"/>
</dbReference>
<dbReference type="Pfam" id="PF13176">
    <property type="entry name" value="TPR_7"/>
    <property type="match status" value="1"/>
</dbReference>
<evidence type="ECO:0000313" key="13">
    <source>
        <dbReference type="Proteomes" id="UP000009022"/>
    </source>
</evidence>
<keyword evidence="8 10" id="KW-0802">TPR repeat</keyword>
<protein>
    <recommendedName>
        <fullName evidence="14">G-protein-signaling modulator 2</fullName>
    </recommendedName>
</protein>
<dbReference type="OrthoDB" id="286233at2759"/>
<keyword evidence="7" id="KW-0677">Repeat</keyword>
<evidence type="ECO:0000256" key="6">
    <source>
        <dbReference type="ARBA" id="ARBA00022553"/>
    </source>
</evidence>
<name>B3RND5_TRIAD</name>
<evidence type="ECO:0000256" key="2">
    <source>
        <dbReference type="ARBA" id="ARBA00004496"/>
    </source>
</evidence>
<dbReference type="eggNOG" id="KOG1130">
    <property type="taxonomic scope" value="Eukaryota"/>
</dbReference>
<dbReference type="STRING" id="10228.B3RND5"/>
<dbReference type="Pfam" id="PF02188">
    <property type="entry name" value="GoLoco"/>
    <property type="match status" value="3"/>
</dbReference>
<evidence type="ECO:0000313" key="12">
    <source>
        <dbReference type="EMBL" id="EDV27434.1"/>
    </source>
</evidence>
<proteinExistence type="inferred from homology"/>
<dbReference type="SMART" id="SM00028">
    <property type="entry name" value="TPR"/>
    <property type="match status" value="6"/>
</dbReference>
<dbReference type="FunFam" id="1.25.40.10:FF:000043">
    <property type="entry name" value="G-protein-signaling modulator 2 isoform X1"/>
    <property type="match status" value="1"/>
</dbReference>
<dbReference type="PANTHER" id="PTHR45954">
    <property type="entry name" value="LD33695P"/>
    <property type="match status" value="1"/>
</dbReference>
<dbReference type="SMART" id="SM00390">
    <property type="entry name" value="GoLoco"/>
    <property type="match status" value="4"/>
</dbReference>
<dbReference type="CTD" id="6751052"/>
<reference evidence="12 13" key="1">
    <citation type="journal article" date="2008" name="Nature">
        <title>The Trichoplax genome and the nature of placozoans.</title>
        <authorList>
            <person name="Srivastava M."/>
            <person name="Begovic E."/>
            <person name="Chapman J."/>
            <person name="Putnam N.H."/>
            <person name="Hellsten U."/>
            <person name="Kawashima T."/>
            <person name="Kuo A."/>
            <person name="Mitros T."/>
            <person name="Salamov A."/>
            <person name="Carpenter M.L."/>
            <person name="Signorovitch A.Y."/>
            <person name="Moreno M.A."/>
            <person name="Kamm K."/>
            <person name="Grimwood J."/>
            <person name="Schmutz J."/>
            <person name="Shapiro H."/>
            <person name="Grigoriev I.V."/>
            <person name="Buss L.W."/>
            <person name="Schierwater B."/>
            <person name="Dellaporta S.L."/>
            <person name="Rokhsar D.S."/>
        </authorList>
    </citation>
    <scope>NUCLEOTIDE SEQUENCE [LARGE SCALE GENOMIC DNA]</scope>
    <source>
        <strain evidence="12 13">Grell-BS-1999</strain>
    </source>
</reference>
<evidence type="ECO:0000256" key="11">
    <source>
        <dbReference type="SAM" id="MobiDB-lite"/>
    </source>
</evidence>
<dbReference type="OMA" id="MMGKFDD"/>
<evidence type="ECO:0000256" key="5">
    <source>
        <dbReference type="ARBA" id="ARBA00022490"/>
    </source>
</evidence>
<dbReference type="PANTHER" id="PTHR45954:SF1">
    <property type="entry name" value="LD33695P"/>
    <property type="match status" value="1"/>
</dbReference>
<dbReference type="PhylomeDB" id="B3RND5"/>
<evidence type="ECO:0000256" key="9">
    <source>
        <dbReference type="ARBA" id="ARBA00023136"/>
    </source>
</evidence>
<dbReference type="InterPro" id="IPR052386">
    <property type="entry name" value="GPSM"/>
</dbReference>
<dbReference type="KEGG" id="tad:TRIADDRAFT_21483"/>
<evidence type="ECO:0000256" key="8">
    <source>
        <dbReference type="ARBA" id="ARBA00022803"/>
    </source>
</evidence>
<dbReference type="SUPFAM" id="SSF48452">
    <property type="entry name" value="TPR-like"/>
    <property type="match status" value="2"/>
</dbReference>
<keyword evidence="9" id="KW-0472">Membrane</keyword>
<evidence type="ECO:0000256" key="10">
    <source>
        <dbReference type="PROSITE-ProRule" id="PRU00339"/>
    </source>
</evidence>
<evidence type="ECO:0000256" key="3">
    <source>
        <dbReference type="ARBA" id="ARBA00006600"/>
    </source>
</evidence>
<organism evidence="12 13">
    <name type="scientific">Trichoplax adhaerens</name>
    <name type="common">Trichoplax reptans</name>
    <dbReference type="NCBI Taxonomy" id="10228"/>
    <lineage>
        <taxon>Eukaryota</taxon>
        <taxon>Metazoa</taxon>
        <taxon>Placozoa</taxon>
        <taxon>Uniplacotomia</taxon>
        <taxon>Trichoplacea</taxon>
        <taxon>Trichoplacidae</taxon>
        <taxon>Trichoplax</taxon>
    </lineage>
</organism>
<comment type="subcellular location">
    <subcellularLocation>
        <location evidence="1">Cell membrane</location>
    </subcellularLocation>
    <subcellularLocation>
        <location evidence="2">Cytoplasm</location>
    </subcellularLocation>
</comment>
<dbReference type="InterPro" id="IPR003109">
    <property type="entry name" value="GoLoco_motif"/>
</dbReference>
<dbReference type="InterPro" id="IPR019734">
    <property type="entry name" value="TPR_rpt"/>
</dbReference>
<dbReference type="GeneID" id="6751052"/>
<keyword evidence="6" id="KW-0597">Phosphoprotein</keyword>
<dbReference type="GO" id="GO:0005886">
    <property type="term" value="C:plasma membrane"/>
    <property type="evidence" value="ECO:0007669"/>
    <property type="project" value="UniProtKB-SubCell"/>
</dbReference>